<keyword evidence="4" id="KW-0496">Mitochondrion</keyword>
<dbReference type="GO" id="GO:0005739">
    <property type="term" value="C:mitochondrion"/>
    <property type="evidence" value="ECO:0007669"/>
    <property type="project" value="UniProtKB-ARBA"/>
</dbReference>
<dbReference type="EMBL" id="KX580904">
    <property type="protein sequence ID" value="AOS85717.1"/>
    <property type="molecule type" value="Genomic_DNA"/>
</dbReference>
<dbReference type="Gene3D" id="3.10.28.10">
    <property type="entry name" value="Homing endonucleases"/>
    <property type="match status" value="1"/>
</dbReference>
<reference evidence="4" key="3">
    <citation type="journal article" date="1995" name="J. Mol. Biol.">
        <title>The mitochondrial DNA of the amoeboid protozoon, Acanthamoeba castellanii: complete sequence, gene content and genome organization.</title>
        <authorList>
            <person name="Burger G."/>
            <person name="Plante I."/>
            <person name="Lonergan K.M."/>
            <person name="Gray M.W."/>
        </authorList>
    </citation>
    <scope>NUCLEOTIDE SEQUENCE</scope>
    <source>
        <strain evidence="4">Neff</strain>
    </source>
</reference>
<evidence type="ECO:0000313" key="5">
    <source>
        <dbReference type="EMBL" id="AOS85717.1"/>
    </source>
</evidence>
<dbReference type="PANTHER" id="PTHR36181">
    <property type="entry name" value="INTRON-ENCODED ENDONUCLEASE AI3-RELATED"/>
    <property type="match status" value="1"/>
</dbReference>
<evidence type="ECO:0000256" key="1">
    <source>
        <dbReference type="ARBA" id="ARBA00005588"/>
    </source>
</evidence>
<sequence length="168" mass="19791">MKNLDLKQEKALIDPFWISGFVDGEGCFCISFNLKERLTLGIEVRPSFSISQTRDKEGLNLRCLQDFLNFFDCGFIRFSKRDNTWKYECRDLSDIRSKVLPHFEKFTLRTKKLRDFELFKDVVNSVASKQHLNEVGLKRIIDISYQINMGKRKLTKDELLSKINLKNL</sequence>
<evidence type="ECO:0000313" key="3">
    <source>
        <dbReference type="EMBL" id="AAA20592.1"/>
    </source>
</evidence>
<comment type="similarity">
    <text evidence="1">Belongs to the LAGLIDADG endonuclease family.</text>
</comment>
<evidence type="ECO:0000313" key="4">
    <source>
        <dbReference type="EMBL" id="AAD11818.1"/>
    </source>
</evidence>
<dbReference type="EMBL" id="U03732">
    <property type="protein sequence ID" value="AAA20592.1"/>
    <property type="molecule type" value="Genomic_DNA"/>
</dbReference>
<dbReference type="GO" id="GO:0004519">
    <property type="term" value="F:endonuclease activity"/>
    <property type="evidence" value="ECO:0007669"/>
    <property type="project" value="InterPro"/>
</dbReference>
<reference evidence="5" key="4">
    <citation type="submission" date="2016-07" db="EMBL/GenBank/DDBJ databases">
        <title>genome sequence of Acanthamoeba castellani mitochondria.</title>
        <authorList>
            <person name="Greninger A.L."/>
            <person name="Jerome K."/>
            <person name="Dixon T."/>
        </authorList>
    </citation>
    <scope>NUCLEOTIDE SEQUENCE</scope>
    <source>
        <strain evidence="5">TN</strain>
    </source>
</reference>
<reference evidence="4" key="1">
    <citation type="journal article" date="1993" name="Nucleic Acids Res.">
        <title>Predicted editing of additional transfer RNAs in Acanthamoeba castellanii mitochondria.</title>
        <authorList>
            <person name="Lonergan K.M."/>
            <person name="Gray M.W."/>
        </authorList>
    </citation>
    <scope>NUCLEOTIDE SEQUENCE</scope>
    <source>
        <strain evidence="4">Neff</strain>
    </source>
</reference>
<proteinExistence type="inferred from homology"/>
<dbReference type="AlphaFoldDB" id="Q37038"/>
<dbReference type="PANTHER" id="PTHR36181:SF4">
    <property type="entry name" value="LAGLIDADG ENDONUCLEASE"/>
    <property type="match status" value="1"/>
</dbReference>
<evidence type="ECO:0000259" key="2">
    <source>
        <dbReference type="Pfam" id="PF00961"/>
    </source>
</evidence>
<dbReference type="InterPro" id="IPR027434">
    <property type="entry name" value="Homing_endonucl"/>
</dbReference>
<protein>
    <submittedName>
        <fullName evidence="4">ORF168</fullName>
    </submittedName>
    <submittedName>
        <fullName evidence="3">rRNA large subunit intron 2 orf</fullName>
    </submittedName>
</protein>
<geneLocation type="mitochondrion" evidence="4"/>
<dbReference type="PIR" id="S46446">
    <property type="entry name" value="S46446"/>
</dbReference>
<dbReference type="InterPro" id="IPR004860">
    <property type="entry name" value="LAGLIDADG_dom"/>
</dbReference>
<reference evidence="4" key="2">
    <citation type="journal article" date="1994" name="J. Mol. Biol.">
        <title>The ribosomal RNA gene region in Acanthamoeba castellanii mitochondrial DNA. A case of evolutionary transfer of introns between mitochondria and plastids?</title>
        <authorList>
            <person name="Lonergan K.M."/>
            <person name="Gray M.W."/>
        </authorList>
    </citation>
    <scope>NUCLEOTIDE SEQUENCE</scope>
    <source>
        <strain evidence="4">Neff</strain>
    </source>
</reference>
<dbReference type="Pfam" id="PF00961">
    <property type="entry name" value="LAGLIDADG_1"/>
    <property type="match status" value="1"/>
</dbReference>
<dbReference type="SUPFAM" id="SSF55608">
    <property type="entry name" value="Homing endonucleases"/>
    <property type="match status" value="1"/>
</dbReference>
<organism evidence="4">
    <name type="scientific">Acanthamoeba castellanii</name>
    <name type="common">Amoeba</name>
    <dbReference type="NCBI Taxonomy" id="5755"/>
    <lineage>
        <taxon>Eukaryota</taxon>
        <taxon>Amoebozoa</taxon>
        <taxon>Discosea</taxon>
        <taxon>Longamoebia</taxon>
        <taxon>Centramoebida</taxon>
        <taxon>Acanthamoebidae</taxon>
        <taxon>Acanthamoeba</taxon>
    </lineage>
</organism>
<accession>Q37038</accession>
<name>Q37038_ACACA</name>
<dbReference type="InterPro" id="IPR051289">
    <property type="entry name" value="LAGLIDADG_Endonuclease"/>
</dbReference>
<dbReference type="EMBL" id="U12386">
    <property type="protein sequence ID" value="AAD11818.1"/>
    <property type="molecule type" value="Genomic_DNA"/>
</dbReference>
<gene>
    <name evidence="4" type="primary">rnl</name>
    <name evidence="5" type="synonym">ORF168</name>
</gene>
<dbReference type="RefSeq" id="NP_042525.1">
    <property type="nucleotide sequence ID" value="NC_001637.1"/>
</dbReference>
<feature type="domain" description="Homing endonuclease LAGLIDADG" evidence="2">
    <location>
        <begin position="18"/>
        <end position="123"/>
    </location>
</feature>